<proteinExistence type="inferred from homology"/>
<evidence type="ECO:0000256" key="7">
    <source>
        <dbReference type="ARBA" id="ARBA00022723"/>
    </source>
</evidence>
<keyword evidence="6 19" id="KW-0812">Transmembrane</keyword>
<dbReference type="Gene3D" id="3.40.50.1000">
    <property type="entry name" value="HAD superfamily/HAD-like"/>
    <property type="match status" value="1"/>
</dbReference>
<dbReference type="GO" id="GO:0045332">
    <property type="term" value="P:phospholipid translocation"/>
    <property type="evidence" value="ECO:0007669"/>
    <property type="project" value="TreeGrafter"/>
</dbReference>
<feature type="compositionally biased region" description="Basic residues" evidence="18">
    <location>
        <begin position="781"/>
        <end position="790"/>
    </location>
</feature>
<dbReference type="Proteomes" id="UP000052978">
    <property type="component" value="Unassembled WGS sequence"/>
</dbReference>
<dbReference type="AlphaFoldDB" id="S7PJ75"/>
<evidence type="ECO:0000256" key="5">
    <source>
        <dbReference type="ARBA" id="ARBA00022448"/>
    </source>
</evidence>
<feature type="transmembrane region" description="Helical" evidence="19">
    <location>
        <begin position="601"/>
        <end position="626"/>
    </location>
</feature>
<keyword evidence="22" id="KW-1185">Reference proteome</keyword>
<dbReference type="InterPro" id="IPR001757">
    <property type="entry name" value="P_typ_ATPase"/>
</dbReference>
<evidence type="ECO:0000256" key="18">
    <source>
        <dbReference type="SAM" id="MobiDB-lite"/>
    </source>
</evidence>
<dbReference type="GO" id="GO:0005524">
    <property type="term" value="F:ATP binding"/>
    <property type="evidence" value="ECO:0007669"/>
    <property type="project" value="UniProtKB-KW"/>
</dbReference>
<dbReference type="SUPFAM" id="SSF81665">
    <property type="entry name" value="Calcium ATPase, transmembrane domain M"/>
    <property type="match status" value="1"/>
</dbReference>
<feature type="domain" description="P-type ATPase C-terminal" evidence="20">
    <location>
        <begin position="426"/>
        <end position="627"/>
    </location>
</feature>
<evidence type="ECO:0000256" key="4">
    <source>
        <dbReference type="ARBA" id="ARBA00012189"/>
    </source>
</evidence>
<keyword evidence="11" id="KW-0460">Magnesium</keyword>
<dbReference type="Pfam" id="PF16212">
    <property type="entry name" value="PhoLip_ATPase_C"/>
    <property type="match status" value="1"/>
</dbReference>
<organism evidence="21 22">
    <name type="scientific">Myotis brandtii</name>
    <name type="common">Brandt's bat</name>
    <dbReference type="NCBI Taxonomy" id="109478"/>
    <lineage>
        <taxon>Eukaryota</taxon>
        <taxon>Metazoa</taxon>
        <taxon>Chordata</taxon>
        <taxon>Craniata</taxon>
        <taxon>Vertebrata</taxon>
        <taxon>Euteleostomi</taxon>
        <taxon>Mammalia</taxon>
        <taxon>Eutheria</taxon>
        <taxon>Laurasiatheria</taxon>
        <taxon>Chiroptera</taxon>
        <taxon>Yangochiroptera</taxon>
        <taxon>Vespertilionidae</taxon>
        <taxon>Myotis</taxon>
    </lineage>
</organism>
<feature type="transmembrane region" description="Helical" evidence="19">
    <location>
        <begin position="460"/>
        <end position="478"/>
    </location>
</feature>
<dbReference type="SUPFAM" id="SSF81660">
    <property type="entry name" value="Metal cation-transporting ATPase, ATP-binding domain N"/>
    <property type="match status" value="1"/>
</dbReference>
<sequence>MVREFWRLLALCHTVMVQEKDNQLSYQAASPDEEALVTAARNFGYVFVARTQDSITVTELGEERVYQVLAMMDFNSVRKRMSVLVRNPEGSIYLYTKGADTVIFDRLYKKGLTEGTTEEALTSFAQQTLRTLCLAYKKVDEDTYQEWCQRHQEASILLQNRAQALHQVYEEMEQNLQVGVAQELLGATAIEDRLQDDILETIQCLKQGNIKVWVLTGDKQETAVNISFACQLLSEDMLILEEKEIVRILEASWESNNNLPSGQGSPKNRFLPQVKTAMVINGEFLDQLLPPLSKDSQVLVGNVNVDGQEPGERRTDVRQARRTSLMWQTLGVQLRRPGLVPKNKHSNTRESPKARRERAFVELASRCQAVICCRVTPRQKALMVALVKKYQNVVTLAIGDGANDVNMIKTADIGVGLAGQEGMQVVQNSDYMLAQFRFLRRLLLVHGHWSYVRVCKFLRYFVYKTLASMMVQIWFAFYSGFSAQPLYEGWFLVLFNLLYTSLPVLYIGLFEQDVSAERSLELPRLYIAGQKDELFNYWVFLQAIAHGTATSLVNFFMTLCISQDTAGPLSDYQSFAVVVALSGLLSITMEVILIIRYWTVLAVLAIFLSICFYTVTTWASQSFWLFTISPKTFPFLCEPPTPPPPAAGNRVAALEMGGACVFREFAQKHSGGEDADRNVLSHPSTLLVVLLNVSLNSLPRLALPVIYQALKKPHSKEEEKAEEITAEPLPYLCRQSRARRSSYAFSHREGYADLITQGTSLRRSPGVNSNTPASHTIPSRSRPRTRRRCHSWGGGGTHTAGRRPPRTRSPPPR</sequence>
<dbReference type="SUPFAM" id="SSF56784">
    <property type="entry name" value="HAD-like"/>
    <property type="match status" value="1"/>
</dbReference>
<evidence type="ECO:0000256" key="8">
    <source>
        <dbReference type="ARBA" id="ARBA00022741"/>
    </source>
</evidence>
<dbReference type="GO" id="GO:0005886">
    <property type="term" value="C:plasma membrane"/>
    <property type="evidence" value="ECO:0007669"/>
    <property type="project" value="TreeGrafter"/>
</dbReference>
<dbReference type="InterPro" id="IPR023298">
    <property type="entry name" value="ATPase_P-typ_TM_dom_sf"/>
</dbReference>
<keyword evidence="9" id="KW-0256">Endoplasmic reticulum</keyword>
<dbReference type="Gene3D" id="3.40.1110.10">
    <property type="entry name" value="Calcium-transporting ATPase, cytoplasmic domain N"/>
    <property type="match status" value="1"/>
</dbReference>
<comment type="catalytic activity">
    <reaction evidence="17">
        <text>a 1,2-diacyl-sn-glycero-3-phospho-L-serine(out) + ATP + H2O = a 1,2-diacyl-sn-glycero-3-phospho-L-serine(in) + ADP + phosphate + H(+)</text>
        <dbReference type="Rhea" id="RHEA:38567"/>
        <dbReference type="ChEBI" id="CHEBI:15377"/>
        <dbReference type="ChEBI" id="CHEBI:15378"/>
        <dbReference type="ChEBI" id="CHEBI:30616"/>
        <dbReference type="ChEBI" id="CHEBI:43474"/>
        <dbReference type="ChEBI" id="CHEBI:57262"/>
        <dbReference type="ChEBI" id="CHEBI:456216"/>
    </reaction>
    <physiologicalReaction direction="left-to-right" evidence="17">
        <dbReference type="Rhea" id="RHEA:38568"/>
    </physiologicalReaction>
</comment>
<dbReference type="EC" id="7.6.2.1" evidence="4"/>
<evidence type="ECO:0000256" key="16">
    <source>
        <dbReference type="ARBA" id="ARBA00034036"/>
    </source>
</evidence>
<dbReference type="GO" id="GO:0046872">
    <property type="term" value="F:metal ion binding"/>
    <property type="evidence" value="ECO:0007669"/>
    <property type="project" value="UniProtKB-KW"/>
</dbReference>
<evidence type="ECO:0000256" key="2">
    <source>
        <dbReference type="ARBA" id="ARBA00004477"/>
    </source>
</evidence>
<feature type="transmembrane region" description="Helical" evidence="19">
    <location>
        <begin position="537"/>
        <end position="562"/>
    </location>
</feature>
<evidence type="ECO:0000256" key="12">
    <source>
        <dbReference type="ARBA" id="ARBA00022967"/>
    </source>
</evidence>
<keyword evidence="7" id="KW-0479">Metal-binding</keyword>
<comment type="catalytic activity">
    <reaction evidence="16">
        <text>ATP + H2O + phospholipidSide 1 = ADP + phosphate + phospholipidSide 2.</text>
        <dbReference type="EC" id="7.6.2.1"/>
    </reaction>
</comment>
<evidence type="ECO:0000256" key="9">
    <source>
        <dbReference type="ARBA" id="ARBA00022824"/>
    </source>
</evidence>
<dbReference type="NCBIfam" id="TIGR01494">
    <property type="entry name" value="ATPase_P-type"/>
    <property type="match status" value="1"/>
</dbReference>
<evidence type="ECO:0000256" key="13">
    <source>
        <dbReference type="ARBA" id="ARBA00022989"/>
    </source>
</evidence>
<evidence type="ECO:0000313" key="21">
    <source>
        <dbReference type="EMBL" id="EPQ08092.1"/>
    </source>
</evidence>
<keyword evidence="10" id="KW-0067">ATP-binding</keyword>
<dbReference type="PANTHER" id="PTHR24092:SF78">
    <property type="entry name" value="PHOSPHOLIPID-TRANSPORTING ATPASE IK"/>
    <property type="match status" value="1"/>
</dbReference>
<gene>
    <name evidence="21" type="ORF">D623_10015631</name>
</gene>
<dbReference type="GO" id="GO:0007030">
    <property type="term" value="P:Golgi organization"/>
    <property type="evidence" value="ECO:0007669"/>
    <property type="project" value="TreeGrafter"/>
</dbReference>
<keyword evidence="8" id="KW-0547">Nucleotide-binding</keyword>
<accession>S7PJ75</accession>
<feature type="transmembrane region" description="Helical" evidence="19">
    <location>
        <begin position="574"/>
        <end position="595"/>
    </location>
</feature>
<keyword evidence="13 19" id="KW-1133">Transmembrane helix</keyword>
<dbReference type="GO" id="GO:0005789">
    <property type="term" value="C:endoplasmic reticulum membrane"/>
    <property type="evidence" value="ECO:0007669"/>
    <property type="project" value="UniProtKB-SubCell"/>
</dbReference>
<dbReference type="GO" id="GO:0005802">
    <property type="term" value="C:trans-Golgi network"/>
    <property type="evidence" value="ECO:0007669"/>
    <property type="project" value="TreeGrafter"/>
</dbReference>
<dbReference type="GO" id="GO:0140326">
    <property type="term" value="F:ATPase-coupled intramembrane lipid transporter activity"/>
    <property type="evidence" value="ECO:0007669"/>
    <property type="project" value="UniProtKB-EC"/>
</dbReference>
<dbReference type="EMBL" id="KE162397">
    <property type="protein sequence ID" value="EPQ08092.1"/>
    <property type="molecule type" value="Genomic_DNA"/>
</dbReference>
<evidence type="ECO:0000256" key="14">
    <source>
        <dbReference type="ARBA" id="ARBA00023055"/>
    </source>
</evidence>
<comment type="similarity">
    <text evidence="3">Belongs to the cation transport ATPase (P-type) (TC 3.A.3) family. Type IV subfamily.</text>
</comment>
<evidence type="ECO:0000256" key="11">
    <source>
        <dbReference type="ARBA" id="ARBA00022842"/>
    </source>
</evidence>
<keyword evidence="14" id="KW-0445">Lipid transport</keyword>
<feature type="compositionally biased region" description="Polar residues" evidence="18">
    <location>
        <begin position="756"/>
        <end position="777"/>
    </location>
</feature>
<dbReference type="InterPro" id="IPR032630">
    <property type="entry name" value="P_typ_ATPase_c"/>
</dbReference>
<dbReference type="InterPro" id="IPR023214">
    <property type="entry name" value="HAD_sf"/>
</dbReference>
<dbReference type="FunFam" id="3.40.1110.10:FF:000096">
    <property type="entry name" value="Phospholipid-transporting ATPase"/>
    <property type="match status" value="1"/>
</dbReference>
<dbReference type="InterPro" id="IPR036412">
    <property type="entry name" value="HAD-like_sf"/>
</dbReference>
<evidence type="ECO:0000313" key="22">
    <source>
        <dbReference type="Proteomes" id="UP000052978"/>
    </source>
</evidence>
<dbReference type="GO" id="GO:0016887">
    <property type="term" value="F:ATP hydrolysis activity"/>
    <property type="evidence" value="ECO:0007669"/>
    <property type="project" value="InterPro"/>
</dbReference>
<feature type="transmembrane region" description="Helical" evidence="19">
    <location>
        <begin position="490"/>
        <end position="510"/>
    </location>
</feature>
<dbReference type="PANTHER" id="PTHR24092">
    <property type="entry name" value="PROBABLE PHOSPHOLIPID-TRANSPORTING ATPASE"/>
    <property type="match status" value="1"/>
</dbReference>
<evidence type="ECO:0000256" key="19">
    <source>
        <dbReference type="SAM" id="Phobius"/>
    </source>
</evidence>
<evidence type="ECO:0000256" key="6">
    <source>
        <dbReference type="ARBA" id="ARBA00022692"/>
    </source>
</evidence>
<comment type="cofactor">
    <cofactor evidence="1">
        <name>Mg(2+)</name>
        <dbReference type="ChEBI" id="CHEBI:18420"/>
    </cofactor>
</comment>
<comment type="subcellular location">
    <subcellularLocation>
        <location evidence="2">Endoplasmic reticulum membrane</location>
        <topology evidence="2">Multi-pass membrane protein</topology>
    </subcellularLocation>
</comment>
<protein>
    <recommendedName>
        <fullName evidence="4">P-type phospholipid transporter</fullName>
        <ecNumber evidence="4">7.6.2.1</ecNumber>
    </recommendedName>
</protein>
<dbReference type="Pfam" id="PF13246">
    <property type="entry name" value="Cation_ATPase"/>
    <property type="match status" value="1"/>
</dbReference>
<keyword evidence="5" id="KW-0813">Transport</keyword>
<name>S7PJ75_MYOBR</name>
<feature type="region of interest" description="Disordered" evidence="18">
    <location>
        <begin position="756"/>
        <end position="813"/>
    </location>
</feature>
<evidence type="ECO:0000256" key="15">
    <source>
        <dbReference type="ARBA" id="ARBA00023136"/>
    </source>
</evidence>
<evidence type="ECO:0000256" key="10">
    <source>
        <dbReference type="ARBA" id="ARBA00022840"/>
    </source>
</evidence>
<evidence type="ECO:0000256" key="3">
    <source>
        <dbReference type="ARBA" id="ARBA00008109"/>
    </source>
</evidence>
<keyword evidence="12" id="KW-1278">Translocase</keyword>
<dbReference type="eggNOG" id="KOG0206">
    <property type="taxonomic scope" value="Eukaryota"/>
</dbReference>
<evidence type="ECO:0000259" key="20">
    <source>
        <dbReference type="Pfam" id="PF16212"/>
    </source>
</evidence>
<evidence type="ECO:0000256" key="17">
    <source>
        <dbReference type="ARBA" id="ARBA00051303"/>
    </source>
</evidence>
<dbReference type="InterPro" id="IPR023299">
    <property type="entry name" value="ATPase_P-typ_cyto_dom_N"/>
</dbReference>
<keyword evidence="15 19" id="KW-0472">Membrane</keyword>
<evidence type="ECO:0000256" key="1">
    <source>
        <dbReference type="ARBA" id="ARBA00001946"/>
    </source>
</evidence>
<reference evidence="21 22" key="1">
    <citation type="journal article" date="2013" name="Nat. Commun.">
        <title>Genome analysis reveals insights into physiology and longevity of the Brandt's bat Myotis brandtii.</title>
        <authorList>
            <person name="Seim I."/>
            <person name="Fang X."/>
            <person name="Xiong Z."/>
            <person name="Lobanov A.V."/>
            <person name="Huang Z."/>
            <person name="Ma S."/>
            <person name="Feng Y."/>
            <person name="Turanov A.A."/>
            <person name="Zhu Y."/>
            <person name="Lenz T.L."/>
            <person name="Gerashchenko M.V."/>
            <person name="Fan D."/>
            <person name="Hee Yim S."/>
            <person name="Yao X."/>
            <person name="Jordan D."/>
            <person name="Xiong Y."/>
            <person name="Ma Y."/>
            <person name="Lyapunov A.N."/>
            <person name="Chen G."/>
            <person name="Kulakova O.I."/>
            <person name="Sun Y."/>
            <person name="Lee S.G."/>
            <person name="Bronson R.T."/>
            <person name="Moskalev A.A."/>
            <person name="Sunyaev S.R."/>
            <person name="Zhang G."/>
            <person name="Krogh A."/>
            <person name="Wang J."/>
            <person name="Gladyshev V.N."/>
        </authorList>
    </citation>
    <scope>NUCLEOTIDE SEQUENCE [LARGE SCALE GENOMIC DNA]</scope>
</reference>